<sequence>MFEEAPVSHNSTEPVVAAIDATPGSERALAWATDQALLTHRGLRIVYAFEWPLHHTIPRDLPGFDIDELPRRLVAAAADEVRRRAPELTVEAVHITGGVAPTLLLEAENAHTVVVGSRGLHGLQAVLLGSTGLELAARAACPVTVVTREPRSATGRVVVGVDGSDTAQVAAAWGFTEASARGATVHAVTAYDHASHGVFRTLETPPPGFSGVPERGAALEEARRHLSESLAGQRELHPDVAVREKAVSGHPAEVLAAESEKADLLVVGSHGRGGFGGMLLGSISQSVLSHARCPVMVVHAGDRS</sequence>
<reference evidence="3" key="1">
    <citation type="submission" date="2023-02" db="EMBL/GenBank/DDBJ databases">
        <title>Nocardiopsis ansamitocini NBRC 112285.</title>
        <authorList>
            <person name="Ichikawa N."/>
            <person name="Sato H."/>
            <person name="Tonouchi N."/>
        </authorList>
    </citation>
    <scope>NUCLEOTIDE SEQUENCE</scope>
    <source>
        <strain evidence="3">NBRC 112285</strain>
    </source>
</reference>
<feature type="domain" description="UspA" evidence="2">
    <location>
        <begin position="14"/>
        <end position="146"/>
    </location>
</feature>
<protein>
    <submittedName>
        <fullName evidence="3">Universal stress protein</fullName>
    </submittedName>
</protein>
<dbReference type="InterPro" id="IPR014729">
    <property type="entry name" value="Rossmann-like_a/b/a_fold"/>
</dbReference>
<comment type="similarity">
    <text evidence="1">Belongs to the universal stress protein A family.</text>
</comment>
<comment type="caution">
    <text evidence="3">The sequence shown here is derived from an EMBL/GenBank/DDBJ whole genome shotgun (WGS) entry which is preliminary data.</text>
</comment>
<dbReference type="InterPro" id="IPR006016">
    <property type="entry name" value="UspA"/>
</dbReference>
<evidence type="ECO:0000313" key="4">
    <source>
        <dbReference type="Proteomes" id="UP001165092"/>
    </source>
</evidence>
<gene>
    <name evidence="3" type="ORF">Nans01_38820</name>
</gene>
<dbReference type="AlphaFoldDB" id="A0A9W6UI38"/>
<dbReference type="Gene3D" id="3.40.50.620">
    <property type="entry name" value="HUPs"/>
    <property type="match status" value="2"/>
</dbReference>
<dbReference type="Proteomes" id="UP001165092">
    <property type="component" value="Unassembled WGS sequence"/>
</dbReference>
<dbReference type="SUPFAM" id="SSF52402">
    <property type="entry name" value="Adenine nucleotide alpha hydrolases-like"/>
    <property type="match status" value="2"/>
</dbReference>
<evidence type="ECO:0000259" key="2">
    <source>
        <dbReference type="Pfam" id="PF00582"/>
    </source>
</evidence>
<dbReference type="PANTHER" id="PTHR46268">
    <property type="entry name" value="STRESS RESPONSE PROTEIN NHAX"/>
    <property type="match status" value="1"/>
</dbReference>
<dbReference type="Pfam" id="PF00582">
    <property type="entry name" value="Usp"/>
    <property type="match status" value="2"/>
</dbReference>
<dbReference type="PRINTS" id="PR01438">
    <property type="entry name" value="UNVRSLSTRESS"/>
</dbReference>
<accession>A0A9W6UI38</accession>
<evidence type="ECO:0000256" key="1">
    <source>
        <dbReference type="ARBA" id="ARBA00008791"/>
    </source>
</evidence>
<keyword evidence="4" id="KW-1185">Reference proteome</keyword>
<dbReference type="PANTHER" id="PTHR46268:SF6">
    <property type="entry name" value="UNIVERSAL STRESS PROTEIN UP12"/>
    <property type="match status" value="1"/>
</dbReference>
<evidence type="ECO:0000313" key="3">
    <source>
        <dbReference type="EMBL" id="GLU49531.1"/>
    </source>
</evidence>
<feature type="domain" description="UspA" evidence="2">
    <location>
        <begin position="156"/>
        <end position="299"/>
    </location>
</feature>
<dbReference type="EMBL" id="BSQG01000007">
    <property type="protein sequence ID" value="GLU49531.1"/>
    <property type="molecule type" value="Genomic_DNA"/>
</dbReference>
<organism evidence="3 4">
    <name type="scientific">Nocardiopsis ansamitocini</name>
    <dbReference type="NCBI Taxonomy" id="1670832"/>
    <lineage>
        <taxon>Bacteria</taxon>
        <taxon>Bacillati</taxon>
        <taxon>Actinomycetota</taxon>
        <taxon>Actinomycetes</taxon>
        <taxon>Streptosporangiales</taxon>
        <taxon>Nocardiopsidaceae</taxon>
        <taxon>Nocardiopsis</taxon>
    </lineage>
</organism>
<dbReference type="InterPro" id="IPR006015">
    <property type="entry name" value="Universal_stress_UspA"/>
</dbReference>
<name>A0A9W6UI38_9ACTN</name>
<proteinExistence type="inferred from homology"/>